<feature type="transmembrane region" description="Helical" evidence="1">
    <location>
        <begin position="274"/>
        <end position="294"/>
    </location>
</feature>
<dbReference type="EMBL" id="GHES01040951">
    <property type="protein sequence ID" value="MPA71510.1"/>
    <property type="molecule type" value="Transcribed_RNA"/>
</dbReference>
<dbReference type="PANTHER" id="PTHR12242:SF38">
    <property type="entry name" value="TRANSMEMBRANE PROTEIN"/>
    <property type="match status" value="1"/>
</dbReference>
<feature type="transmembrane region" description="Helical" evidence="1">
    <location>
        <begin position="237"/>
        <end position="262"/>
    </location>
</feature>
<dbReference type="GO" id="GO:0016020">
    <property type="term" value="C:membrane"/>
    <property type="evidence" value="ECO:0007669"/>
    <property type="project" value="TreeGrafter"/>
</dbReference>
<keyword evidence="1" id="KW-0812">Transmembrane</keyword>
<gene>
    <name evidence="2" type="ORF">Din_040951</name>
</gene>
<evidence type="ECO:0000256" key="1">
    <source>
        <dbReference type="SAM" id="Phobius"/>
    </source>
</evidence>
<feature type="transmembrane region" description="Helical" evidence="1">
    <location>
        <begin position="102"/>
        <end position="124"/>
    </location>
</feature>
<feature type="transmembrane region" description="Helical" evidence="1">
    <location>
        <begin position="68"/>
        <end position="96"/>
    </location>
</feature>
<feature type="transmembrane region" description="Helical" evidence="1">
    <location>
        <begin position="178"/>
        <end position="198"/>
    </location>
</feature>
<name>A0A5B7BRC5_DAVIN</name>
<keyword evidence="1" id="KW-0472">Membrane</keyword>
<sequence length="320" mass="37328">MENSRNGGVGWENWVQWQVLVCALIFVVPCVVAVIILVNRDRANREPPLNSGDLWIPCWRNLNPLWLLFYRALAFSFMALLLYQIVASFGAFVFYFYTQWTFALVMVYFGLGTIISARGCWIMYSLKPLVENEEGDEFLNKTTVNSRVKQIKGSYNHEEFEQRAGFWEYLMQIIYQTYAGASILTDIVFWCILLPFLIDENFRLSLLIGSMHSLNAVFLLLDSALNSLPFPWYRLAYFVLWSVVYVVFHWVLHACGSTWWPYPFLELSTPWAPLWYLGLALVHIPCYGIYALVIKAKGSIFSRMFPYAFVRRNSLEKKQI</sequence>
<protein>
    <submittedName>
        <fullName evidence="2">Uncharacterized protein</fullName>
    </submittedName>
</protein>
<reference evidence="2" key="1">
    <citation type="submission" date="2019-08" db="EMBL/GenBank/DDBJ databases">
        <title>Reference gene set and small RNA set construction with multiple tissues from Davidia involucrata Baill.</title>
        <authorList>
            <person name="Yang H."/>
            <person name="Zhou C."/>
            <person name="Li G."/>
            <person name="Wang J."/>
            <person name="Gao P."/>
            <person name="Wang M."/>
            <person name="Wang R."/>
            <person name="Zhao Y."/>
        </authorList>
    </citation>
    <scope>NUCLEOTIDE SEQUENCE</scope>
    <source>
        <tissue evidence="2">Mixed with DoveR01_LX</tissue>
    </source>
</reference>
<keyword evidence="1" id="KW-1133">Transmembrane helix</keyword>
<evidence type="ECO:0000313" key="2">
    <source>
        <dbReference type="EMBL" id="MPA71510.1"/>
    </source>
</evidence>
<feature type="transmembrane region" description="Helical" evidence="1">
    <location>
        <begin position="204"/>
        <end position="225"/>
    </location>
</feature>
<dbReference type="AlphaFoldDB" id="A0A5B7BRC5"/>
<feature type="transmembrane region" description="Helical" evidence="1">
    <location>
        <begin position="15"/>
        <end position="38"/>
    </location>
</feature>
<organism evidence="2">
    <name type="scientific">Davidia involucrata</name>
    <name type="common">Dove tree</name>
    <dbReference type="NCBI Taxonomy" id="16924"/>
    <lineage>
        <taxon>Eukaryota</taxon>
        <taxon>Viridiplantae</taxon>
        <taxon>Streptophyta</taxon>
        <taxon>Embryophyta</taxon>
        <taxon>Tracheophyta</taxon>
        <taxon>Spermatophyta</taxon>
        <taxon>Magnoliopsida</taxon>
        <taxon>eudicotyledons</taxon>
        <taxon>Gunneridae</taxon>
        <taxon>Pentapetalae</taxon>
        <taxon>asterids</taxon>
        <taxon>Cornales</taxon>
        <taxon>Nyssaceae</taxon>
        <taxon>Davidia</taxon>
    </lineage>
</organism>
<accession>A0A5B7BRC5</accession>
<dbReference type="PANTHER" id="PTHR12242">
    <property type="entry name" value="OS02G0130600 PROTEIN-RELATED"/>
    <property type="match status" value="1"/>
</dbReference>
<proteinExistence type="predicted"/>